<protein>
    <submittedName>
        <fullName evidence="2">Uncharacterized protein</fullName>
    </submittedName>
</protein>
<dbReference type="AlphaFoldDB" id="A0A0S4IH64"/>
<accession>A0A0S4IH64</accession>
<evidence type="ECO:0000313" key="2">
    <source>
        <dbReference type="EMBL" id="CUE59111.1"/>
    </source>
</evidence>
<gene>
    <name evidence="2" type="ORF">BSAL_49350</name>
</gene>
<evidence type="ECO:0000256" key="1">
    <source>
        <dbReference type="SAM" id="MobiDB-lite"/>
    </source>
</evidence>
<sequence length="380" mass="41858">MNIFESALIVDVDKMHNNQEILRLIKDKYPSIEKLFYFDTSHHVHFIGTASAQNDIDLAINDVYAAVGESFRFSEEDKTLFLKLVEEITPDKMESFLRDHCKLFGPNERFARDDIARRDWGPIYGVCAPTAKRRAALLVACVTVINKQFRIDLTQLSTDVPLPEHVVGCQLRDDGEDSGSIRLMLRELSSTLTPSSRNPVDAHVDHAPIPQGDVPIAQPHAHDLHVHQPLQAEFSTSVHKASALDANRRIGRVLAAYRWQTNNATHPHPVPTDPSHAGTTIVLPSAGTTVLRGQANRFRSDDTVPRTETVHNSTYVDEWGRFHTYPAATVVHNLPSADPDGHSRPFAGTEATHSSDQVVGLVVPSSHSSTGKADAAGSAT</sequence>
<reference evidence="3" key="1">
    <citation type="submission" date="2015-09" db="EMBL/GenBank/DDBJ databases">
        <authorList>
            <consortium name="Pathogen Informatics"/>
        </authorList>
    </citation>
    <scope>NUCLEOTIDE SEQUENCE [LARGE SCALE GENOMIC DNA]</scope>
    <source>
        <strain evidence="3">Lake Konstanz</strain>
    </source>
</reference>
<keyword evidence="3" id="KW-1185">Reference proteome</keyword>
<proteinExistence type="predicted"/>
<organism evidence="2 3">
    <name type="scientific">Bodo saltans</name>
    <name type="common">Flagellated protozoan</name>
    <dbReference type="NCBI Taxonomy" id="75058"/>
    <lineage>
        <taxon>Eukaryota</taxon>
        <taxon>Discoba</taxon>
        <taxon>Euglenozoa</taxon>
        <taxon>Kinetoplastea</taxon>
        <taxon>Metakinetoplastina</taxon>
        <taxon>Eubodonida</taxon>
        <taxon>Bodonidae</taxon>
        <taxon>Bodo</taxon>
    </lineage>
</organism>
<dbReference type="Proteomes" id="UP000051952">
    <property type="component" value="Unassembled WGS sequence"/>
</dbReference>
<dbReference type="VEuPathDB" id="TriTrypDB:BSAL_49350"/>
<feature type="region of interest" description="Disordered" evidence="1">
    <location>
        <begin position="337"/>
        <end position="357"/>
    </location>
</feature>
<dbReference type="EMBL" id="CYKH01000013">
    <property type="protein sequence ID" value="CUE59111.1"/>
    <property type="molecule type" value="Genomic_DNA"/>
</dbReference>
<name>A0A0S4IH64_BODSA</name>
<evidence type="ECO:0000313" key="3">
    <source>
        <dbReference type="Proteomes" id="UP000051952"/>
    </source>
</evidence>